<dbReference type="GO" id="GO:0004674">
    <property type="term" value="F:protein serine/threonine kinase activity"/>
    <property type="evidence" value="ECO:0007669"/>
    <property type="project" value="UniProtKB-KW"/>
</dbReference>
<dbReference type="Pfam" id="PF02775">
    <property type="entry name" value="TPP_enzyme_C"/>
    <property type="match status" value="1"/>
</dbReference>
<dbReference type="InterPro" id="IPR029061">
    <property type="entry name" value="THDP-binding"/>
</dbReference>
<evidence type="ECO:0000313" key="5">
    <source>
        <dbReference type="EMBL" id="QES57325.1"/>
    </source>
</evidence>
<dbReference type="GO" id="GO:0030976">
    <property type="term" value="F:thiamine pyrophosphate binding"/>
    <property type="evidence" value="ECO:0007669"/>
    <property type="project" value="InterPro"/>
</dbReference>
<evidence type="ECO:0000256" key="2">
    <source>
        <dbReference type="SAM" id="MobiDB-lite"/>
    </source>
</evidence>
<feature type="compositionally biased region" description="Basic and acidic residues" evidence="2">
    <location>
        <begin position="260"/>
        <end position="271"/>
    </location>
</feature>
<dbReference type="InterPro" id="IPR003594">
    <property type="entry name" value="HATPase_dom"/>
</dbReference>
<dbReference type="Gene3D" id="3.40.50.970">
    <property type="match status" value="1"/>
</dbReference>
<dbReference type="Pfam" id="PF13581">
    <property type="entry name" value="HATPase_c_2"/>
    <property type="match status" value="1"/>
</dbReference>
<dbReference type="InterPro" id="IPR011766">
    <property type="entry name" value="TPP_enzyme_TPP-bd"/>
</dbReference>
<dbReference type="EMBL" id="CP029189">
    <property type="protein sequence ID" value="QES57325.1"/>
    <property type="molecule type" value="Genomic_DNA"/>
</dbReference>
<dbReference type="PANTHER" id="PTHR35526:SF3">
    <property type="entry name" value="ANTI-SIGMA-F FACTOR RSBW"/>
    <property type="match status" value="1"/>
</dbReference>
<keyword evidence="1" id="KW-0723">Serine/threonine-protein kinase</keyword>
<dbReference type="OrthoDB" id="5244329at2"/>
<name>A0A5P2DQ38_STRVZ</name>
<keyword evidence="1" id="KW-0808">Transferase</keyword>
<accession>A0A5P2DQ38</accession>
<feature type="domain" description="Thiamine pyrophosphate enzyme TPP-binding" evidence="3">
    <location>
        <begin position="81"/>
        <end position="184"/>
    </location>
</feature>
<sequence>MWVARWITPFGWHPELARGPCSHACAQVGAVRRPARHGLPVRRLPARRGRRFHRRHRHVQCGGRALSFPNGEERPRPLRAPPADGARFTGRDRQVPTTPGDGGLSVARGDSLTLVQYGLPVKVVLFDNSCLTMAEWRRSVSGRLSTGRRTRTWDAPSPCAWCRGFGVRAPTLQQLTGVVENASRHRATAPAGGETAPGALSVPPKAGAVTVTGFARPADRTGRGTGAAPYTNGSIRPPWRAGPQPRRSAEPPGGHASRRPVREQGHGRDIAVRVGAKNGKLWGRGRPVPREPSTGEDAEAVDTLRITRSLRRADLKAVGEVRKALRELMRHRCHTDAAEVAELLITELVTNALVHTDRGAEVHASLAAARLRVEVRDYAARRPRPYVPTADDGTHGRGLVLVQALADDWGVDALALGSGKVVWFELDARRDAGPA</sequence>
<feature type="region of interest" description="Disordered" evidence="2">
    <location>
        <begin position="214"/>
        <end position="298"/>
    </location>
</feature>
<dbReference type="SUPFAM" id="SSF52518">
    <property type="entry name" value="Thiamin diphosphate-binding fold (THDP-binding)"/>
    <property type="match status" value="1"/>
</dbReference>
<reference evidence="5 6" key="1">
    <citation type="submission" date="2018-05" db="EMBL/GenBank/DDBJ databases">
        <title>Streptomyces venezuelae.</title>
        <authorList>
            <person name="Kim W."/>
            <person name="Lee N."/>
            <person name="Cho B.-K."/>
        </authorList>
    </citation>
    <scope>NUCLEOTIDE SEQUENCE [LARGE SCALE GENOMIC DNA]</scope>
    <source>
        <strain evidence="5 6">ATCC 21018</strain>
    </source>
</reference>
<dbReference type="GO" id="GO:0000287">
    <property type="term" value="F:magnesium ion binding"/>
    <property type="evidence" value="ECO:0007669"/>
    <property type="project" value="UniProtKB-ARBA"/>
</dbReference>
<evidence type="ECO:0000259" key="4">
    <source>
        <dbReference type="Pfam" id="PF13581"/>
    </source>
</evidence>
<dbReference type="InterPro" id="IPR036890">
    <property type="entry name" value="HATPase_C_sf"/>
</dbReference>
<protein>
    <recommendedName>
        <fullName evidence="7">Histidine kinase/HSP90-like ATPase domain-containing protein</fullName>
    </recommendedName>
</protein>
<keyword evidence="1" id="KW-0418">Kinase</keyword>
<dbReference type="InterPro" id="IPR050267">
    <property type="entry name" value="Anti-sigma-factor_SerPK"/>
</dbReference>
<dbReference type="Proteomes" id="UP000324101">
    <property type="component" value="Chromosome"/>
</dbReference>
<feature type="region of interest" description="Disordered" evidence="2">
    <location>
        <begin position="64"/>
        <end position="104"/>
    </location>
</feature>
<gene>
    <name evidence="5" type="ORF">DEJ51_26685</name>
</gene>
<evidence type="ECO:0000256" key="1">
    <source>
        <dbReference type="ARBA" id="ARBA00022527"/>
    </source>
</evidence>
<dbReference type="Gene3D" id="3.30.565.10">
    <property type="entry name" value="Histidine kinase-like ATPase, C-terminal domain"/>
    <property type="match status" value="1"/>
</dbReference>
<evidence type="ECO:0000313" key="6">
    <source>
        <dbReference type="Proteomes" id="UP000324101"/>
    </source>
</evidence>
<evidence type="ECO:0000259" key="3">
    <source>
        <dbReference type="Pfam" id="PF02775"/>
    </source>
</evidence>
<evidence type="ECO:0008006" key="7">
    <source>
        <dbReference type="Google" id="ProtNLM"/>
    </source>
</evidence>
<dbReference type="SUPFAM" id="SSF55874">
    <property type="entry name" value="ATPase domain of HSP90 chaperone/DNA topoisomerase II/histidine kinase"/>
    <property type="match status" value="1"/>
</dbReference>
<feature type="domain" description="Histidine kinase/HSP90-like ATPase" evidence="4">
    <location>
        <begin position="313"/>
        <end position="423"/>
    </location>
</feature>
<dbReference type="CDD" id="cd16936">
    <property type="entry name" value="HATPase_RsbW-like"/>
    <property type="match status" value="1"/>
</dbReference>
<proteinExistence type="predicted"/>
<dbReference type="PANTHER" id="PTHR35526">
    <property type="entry name" value="ANTI-SIGMA-F FACTOR RSBW-RELATED"/>
    <property type="match status" value="1"/>
</dbReference>
<dbReference type="AlphaFoldDB" id="A0A5P2DQ38"/>
<organism evidence="5 6">
    <name type="scientific">Streptomyces venezuelae</name>
    <dbReference type="NCBI Taxonomy" id="54571"/>
    <lineage>
        <taxon>Bacteria</taxon>
        <taxon>Bacillati</taxon>
        <taxon>Actinomycetota</taxon>
        <taxon>Actinomycetes</taxon>
        <taxon>Kitasatosporales</taxon>
        <taxon>Streptomycetaceae</taxon>
        <taxon>Streptomyces</taxon>
    </lineage>
</organism>